<reference evidence="2 3" key="1">
    <citation type="journal article" date="2024" name="G3 (Bethesda)">
        <title>Genome assembly of Hibiscus sabdariffa L. provides insights into metabolisms of medicinal natural products.</title>
        <authorList>
            <person name="Kim T."/>
        </authorList>
    </citation>
    <scope>NUCLEOTIDE SEQUENCE [LARGE SCALE GENOMIC DNA]</scope>
    <source>
        <strain evidence="2">TK-2024</strain>
        <tissue evidence="2">Old leaves</tissue>
    </source>
</reference>
<protein>
    <submittedName>
        <fullName evidence="2">Uncharacterized protein</fullName>
    </submittedName>
</protein>
<feature type="region of interest" description="Disordered" evidence="1">
    <location>
        <begin position="98"/>
        <end position="126"/>
    </location>
</feature>
<comment type="caution">
    <text evidence="2">The sequence shown here is derived from an EMBL/GenBank/DDBJ whole genome shotgun (WGS) entry which is preliminary data.</text>
</comment>
<accession>A0ABR2Q894</accession>
<dbReference type="EMBL" id="JBBPBN010000043">
    <property type="protein sequence ID" value="KAK8996752.1"/>
    <property type="molecule type" value="Genomic_DNA"/>
</dbReference>
<name>A0ABR2Q894_9ROSI</name>
<evidence type="ECO:0000256" key="1">
    <source>
        <dbReference type="SAM" id="MobiDB-lite"/>
    </source>
</evidence>
<dbReference type="Proteomes" id="UP001396334">
    <property type="component" value="Unassembled WGS sequence"/>
</dbReference>
<sequence length="179" mass="19551">MTGAQHAMNSATGHQGGRLPDLIEVVEMPYMEDRPSLSVSPELQSVSKKGCGVGITAHEAIDLDMEVMDDDGDEELAPYKSLAEENTVAEEGLITVMKSLPAPSEEPRNESRGRRGSVSHMNRASRRLEPVLHVKEVVGMGESSKNNVGVEDSMREVAAPGNVVRLNQRSQVISIRWFK</sequence>
<keyword evidence="3" id="KW-1185">Reference proteome</keyword>
<gene>
    <name evidence="2" type="ORF">V6N11_020251</name>
</gene>
<organism evidence="2 3">
    <name type="scientific">Hibiscus sabdariffa</name>
    <name type="common">roselle</name>
    <dbReference type="NCBI Taxonomy" id="183260"/>
    <lineage>
        <taxon>Eukaryota</taxon>
        <taxon>Viridiplantae</taxon>
        <taxon>Streptophyta</taxon>
        <taxon>Embryophyta</taxon>
        <taxon>Tracheophyta</taxon>
        <taxon>Spermatophyta</taxon>
        <taxon>Magnoliopsida</taxon>
        <taxon>eudicotyledons</taxon>
        <taxon>Gunneridae</taxon>
        <taxon>Pentapetalae</taxon>
        <taxon>rosids</taxon>
        <taxon>malvids</taxon>
        <taxon>Malvales</taxon>
        <taxon>Malvaceae</taxon>
        <taxon>Malvoideae</taxon>
        <taxon>Hibiscus</taxon>
    </lineage>
</organism>
<proteinExistence type="predicted"/>
<evidence type="ECO:0000313" key="3">
    <source>
        <dbReference type="Proteomes" id="UP001396334"/>
    </source>
</evidence>
<evidence type="ECO:0000313" key="2">
    <source>
        <dbReference type="EMBL" id="KAK8996752.1"/>
    </source>
</evidence>